<keyword evidence="5" id="KW-0812">Transmembrane</keyword>
<sequence length="65" mass="7554">MSFGTTIYNTLFRRNSVFVATVFASSFFFDIGFNKVVDSYYDSINAGKQWKDIRSKYVEAEDDDE</sequence>
<name>A0A0J9XJL8_GEOCN</name>
<comment type="subcellular location">
    <subcellularLocation>
        <location evidence="1 12">Mitochondrion inner membrane</location>
        <topology evidence="1 12">Single-pass membrane protein</topology>
    </subcellularLocation>
</comment>
<dbReference type="GO" id="GO:0006122">
    <property type="term" value="P:mitochondrial electron transport, ubiquinol to cytochrome c"/>
    <property type="evidence" value="ECO:0007669"/>
    <property type="project" value="UniProtKB-UniRule"/>
</dbReference>
<evidence type="ECO:0000256" key="11">
    <source>
        <dbReference type="ARBA" id="ARBA00044247"/>
    </source>
</evidence>
<reference evidence="13" key="1">
    <citation type="submission" date="2014-03" db="EMBL/GenBank/DDBJ databases">
        <authorList>
            <person name="Casaregola S."/>
        </authorList>
    </citation>
    <scope>NUCLEOTIDE SEQUENCE [LARGE SCALE GENOMIC DNA]</scope>
    <source>
        <strain evidence="13">CLIB 918</strain>
    </source>
</reference>
<comment type="function">
    <text evidence="12">Component of the ubiquinol-cytochrome c oxidoreductase, a multisubunit transmembrane complex that is part of the mitochondrial electron transport chain which drives oxidative phosphorylation. The complex plays an important role in the uptake of multiple carbon sources present in different host niches.</text>
</comment>
<dbReference type="InterPro" id="IPR036656">
    <property type="entry name" value="QCR9_sf"/>
</dbReference>
<evidence type="ECO:0000313" key="14">
    <source>
        <dbReference type="Proteomes" id="UP000242525"/>
    </source>
</evidence>
<evidence type="ECO:0000256" key="2">
    <source>
        <dbReference type="ARBA" id="ARBA00007856"/>
    </source>
</evidence>
<dbReference type="STRING" id="1173061.A0A0J9XJL8"/>
<keyword evidence="9 12" id="KW-0496">Mitochondrion</keyword>
<evidence type="ECO:0000256" key="12">
    <source>
        <dbReference type="RuleBase" id="RU368056"/>
    </source>
</evidence>
<dbReference type="FunFam" id="1.20.5.260:FF:000001">
    <property type="entry name" value="Cytochrome b-c1 complex subunit 9"/>
    <property type="match status" value="1"/>
</dbReference>
<evidence type="ECO:0000256" key="5">
    <source>
        <dbReference type="ARBA" id="ARBA00022692"/>
    </source>
</evidence>
<keyword evidence="8" id="KW-1133">Transmembrane helix</keyword>
<accession>A0A0J9XJL8</accession>
<dbReference type="GO" id="GO:0045275">
    <property type="term" value="C:respiratory chain complex III"/>
    <property type="evidence" value="ECO:0007669"/>
    <property type="project" value="UniProtKB-UniRule"/>
</dbReference>
<evidence type="ECO:0000313" key="13">
    <source>
        <dbReference type="EMBL" id="CDO57548.1"/>
    </source>
</evidence>
<evidence type="ECO:0000256" key="9">
    <source>
        <dbReference type="ARBA" id="ARBA00023128"/>
    </source>
</evidence>
<comment type="caution">
    <text evidence="13">The sequence shown here is derived from an EMBL/GenBank/DDBJ whole genome shotgun (WGS) entry which is preliminary data.</text>
</comment>
<proteinExistence type="inferred from homology"/>
<dbReference type="GO" id="GO:0005743">
    <property type="term" value="C:mitochondrial inner membrane"/>
    <property type="evidence" value="ECO:0007669"/>
    <property type="project" value="UniProtKB-SubCell"/>
</dbReference>
<evidence type="ECO:0000256" key="10">
    <source>
        <dbReference type="ARBA" id="ARBA00023136"/>
    </source>
</evidence>
<evidence type="ECO:0000256" key="7">
    <source>
        <dbReference type="ARBA" id="ARBA00022982"/>
    </source>
</evidence>
<comment type="similarity">
    <text evidence="2 12">Belongs to the UQCR10/QCR9 family.</text>
</comment>
<gene>
    <name evidence="13" type="ORF">BN980_GECA22s01539g</name>
</gene>
<dbReference type="AlphaFoldDB" id="A0A0J9XJL8"/>
<keyword evidence="10" id="KW-0472">Membrane</keyword>
<dbReference type="SUPFAM" id="SSF81514">
    <property type="entry name" value="Subunit X (non-heme 7 kDa protein) of cytochrome bc1 complex (Ubiquinol-cytochrome c reductase)"/>
    <property type="match status" value="1"/>
</dbReference>
<evidence type="ECO:0000256" key="1">
    <source>
        <dbReference type="ARBA" id="ARBA00004434"/>
    </source>
</evidence>
<dbReference type="PANTHER" id="PTHR12980:SF0">
    <property type="entry name" value="CYTOCHROME B-C1 COMPLEX SUBUNIT 9"/>
    <property type="match status" value="1"/>
</dbReference>
<keyword evidence="14" id="KW-1185">Reference proteome</keyword>
<dbReference type="Gene3D" id="1.20.5.260">
    <property type="entry name" value="Cytochrome b-c1 complex subunit 9"/>
    <property type="match status" value="1"/>
</dbReference>
<protein>
    <recommendedName>
        <fullName evidence="11 12">Complex III subunit 9</fullName>
    </recommendedName>
</protein>
<dbReference type="PANTHER" id="PTHR12980">
    <property type="entry name" value="UBIQUINOL-CYTOCHROME C REDUCTASE COMPLEX, SUBUNIT X"/>
    <property type="match status" value="1"/>
</dbReference>
<comment type="subunit">
    <text evidence="12">Component of the ubiquinol-cytochrome c oxidoreductase (cytochrome b-c1 complex, complex III, CIII), a multisubunit enzyme composed of 3 respiratory subunits cytochrome b, cytochrome c1 and Rieske protein, 2 core protein subunits, and additional low-molecular weight protein subunits.</text>
</comment>
<evidence type="ECO:0000256" key="4">
    <source>
        <dbReference type="ARBA" id="ARBA00022660"/>
    </source>
</evidence>
<organism evidence="13 14">
    <name type="scientific">Geotrichum candidum</name>
    <name type="common">Oospora lactis</name>
    <name type="synonym">Dipodascus geotrichum</name>
    <dbReference type="NCBI Taxonomy" id="1173061"/>
    <lineage>
        <taxon>Eukaryota</taxon>
        <taxon>Fungi</taxon>
        <taxon>Dikarya</taxon>
        <taxon>Ascomycota</taxon>
        <taxon>Saccharomycotina</taxon>
        <taxon>Dipodascomycetes</taxon>
        <taxon>Dipodascales</taxon>
        <taxon>Dipodascaceae</taxon>
        <taxon>Geotrichum</taxon>
    </lineage>
</organism>
<keyword evidence="6 12" id="KW-0999">Mitochondrion inner membrane</keyword>
<dbReference type="Pfam" id="PF05365">
    <property type="entry name" value="UCR_UQCRX_QCR9"/>
    <property type="match status" value="1"/>
</dbReference>
<dbReference type="EMBL" id="CCBN010000022">
    <property type="protein sequence ID" value="CDO57548.1"/>
    <property type="molecule type" value="Genomic_DNA"/>
</dbReference>
<evidence type="ECO:0000256" key="8">
    <source>
        <dbReference type="ARBA" id="ARBA00022989"/>
    </source>
</evidence>
<evidence type="ECO:0000256" key="3">
    <source>
        <dbReference type="ARBA" id="ARBA00022448"/>
    </source>
</evidence>
<dbReference type="Proteomes" id="UP000242525">
    <property type="component" value="Unassembled WGS sequence"/>
</dbReference>
<keyword evidence="3 12" id="KW-0813">Transport</keyword>
<evidence type="ECO:0000256" key="6">
    <source>
        <dbReference type="ARBA" id="ARBA00022792"/>
    </source>
</evidence>
<keyword evidence="4 12" id="KW-0679">Respiratory chain</keyword>
<dbReference type="OrthoDB" id="44067at2759"/>
<keyword evidence="7 12" id="KW-0249">Electron transport</keyword>
<dbReference type="InterPro" id="IPR008027">
    <property type="entry name" value="QCR9"/>
</dbReference>